<gene>
    <name evidence="6" type="ORF">ACFQU8_10960</name>
</gene>
<dbReference type="PANTHER" id="PTHR10996">
    <property type="entry name" value="2-HYDROXYACID DEHYDROGENASE-RELATED"/>
    <property type="match status" value="1"/>
</dbReference>
<evidence type="ECO:0000256" key="1">
    <source>
        <dbReference type="ARBA" id="ARBA00005854"/>
    </source>
</evidence>
<dbReference type="Gene3D" id="3.40.50.720">
    <property type="entry name" value="NAD(P)-binding Rossmann-like Domain"/>
    <property type="match status" value="2"/>
</dbReference>
<proteinExistence type="inferred from homology"/>
<dbReference type="SUPFAM" id="SSF52283">
    <property type="entry name" value="Formate/glycerate dehydrogenase catalytic domain-like"/>
    <property type="match status" value="1"/>
</dbReference>
<dbReference type="SUPFAM" id="SSF51735">
    <property type="entry name" value="NAD(P)-binding Rossmann-fold domains"/>
    <property type="match status" value="1"/>
</dbReference>
<evidence type="ECO:0000259" key="5">
    <source>
        <dbReference type="Pfam" id="PF02826"/>
    </source>
</evidence>
<keyword evidence="7" id="KW-1185">Reference proteome</keyword>
<sequence>MKKKIIAYNRVEKPVLEKLQQSYDARFFQNADTKHDPAFLTALREAEGIIGLDLPVDADLLAHAHKLKVISNVSVGYDNLDLDAMSRHGVMGTNTPGVLDDTVADAIFGILIAAARRIPELDQFVKNGKWQSAAIDNDHFGHNVHHKTLGIIGMGRIGKAIAKRGYFGFDMPILYHTRSPKPDAEEAFAAEYCSLETLLQESDFVCLMAPLTPETEGLIGKREFQLMKSSAIFINGSRGPTVIEQDLVDALKNNDITAAGLDVFSQEPVEPDHPLLNMTQVVTTPHIGSSTHETEEKMSELAAKNLESGLNGEKPVNLINPEAWKF</sequence>
<dbReference type="CDD" id="cd05301">
    <property type="entry name" value="GDH"/>
    <property type="match status" value="1"/>
</dbReference>
<dbReference type="Proteomes" id="UP001596620">
    <property type="component" value="Unassembled WGS sequence"/>
</dbReference>
<dbReference type="InterPro" id="IPR006140">
    <property type="entry name" value="D-isomer_DH_NAD-bd"/>
</dbReference>
<dbReference type="PANTHER" id="PTHR10996:SF283">
    <property type="entry name" value="GLYOXYLATE_HYDROXYPYRUVATE REDUCTASE B"/>
    <property type="match status" value="1"/>
</dbReference>
<dbReference type="InterPro" id="IPR006139">
    <property type="entry name" value="D-isomer_2_OHA_DH_cat_dom"/>
</dbReference>
<protein>
    <submittedName>
        <fullName evidence="6">2-hydroxyacid dehydrogenase</fullName>
        <ecNumber evidence="6">1.1.1.-</ecNumber>
    </submittedName>
</protein>
<feature type="domain" description="D-isomer specific 2-hydroxyacid dehydrogenase catalytic" evidence="4">
    <location>
        <begin position="7"/>
        <end position="320"/>
    </location>
</feature>
<evidence type="ECO:0000256" key="3">
    <source>
        <dbReference type="RuleBase" id="RU003719"/>
    </source>
</evidence>
<dbReference type="Pfam" id="PF00389">
    <property type="entry name" value="2-Hacid_dh"/>
    <property type="match status" value="1"/>
</dbReference>
<dbReference type="Pfam" id="PF02826">
    <property type="entry name" value="2-Hacid_dh_C"/>
    <property type="match status" value="1"/>
</dbReference>
<dbReference type="PROSITE" id="PS00065">
    <property type="entry name" value="D_2_HYDROXYACID_DH_1"/>
    <property type="match status" value="1"/>
</dbReference>
<dbReference type="InterPro" id="IPR050223">
    <property type="entry name" value="D-isomer_2-hydroxyacid_DH"/>
</dbReference>
<evidence type="ECO:0000256" key="2">
    <source>
        <dbReference type="ARBA" id="ARBA00023002"/>
    </source>
</evidence>
<dbReference type="GO" id="GO:0016491">
    <property type="term" value="F:oxidoreductase activity"/>
    <property type="evidence" value="ECO:0007669"/>
    <property type="project" value="UniProtKB-KW"/>
</dbReference>
<name>A0ABW2UV57_9BACI</name>
<feature type="domain" description="D-isomer specific 2-hydroxyacid dehydrogenase NAD-binding" evidence="5">
    <location>
        <begin position="109"/>
        <end position="288"/>
    </location>
</feature>
<comment type="similarity">
    <text evidence="1 3">Belongs to the D-isomer specific 2-hydroxyacid dehydrogenase family.</text>
</comment>
<evidence type="ECO:0000313" key="7">
    <source>
        <dbReference type="Proteomes" id="UP001596620"/>
    </source>
</evidence>
<organism evidence="6 7">
    <name type="scientific">Lentibacillus kimchii</name>
    <dbReference type="NCBI Taxonomy" id="1542911"/>
    <lineage>
        <taxon>Bacteria</taxon>
        <taxon>Bacillati</taxon>
        <taxon>Bacillota</taxon>
        <taxon>Bacilli</taxon>
        <taxon>Bacillales</taxon>
        <taxon>Bacillaceae</taxon>
        <taxon>Lentibacillus</taxon>
    </lineage>
</organism>
<dbReference type="InterPro" id="IPR036291">
    <property type="entry name" value="NAD(P)-bd_dom_sf"/>
</dbReference>
<dbReference type="EC" id="1.1.1.-" evidence="6"/>
<dbReference type="RefSeq" id="WP_382359876.1">
    <property type="nucleotide sequence ID" value="NZ_JBHTGR010000055.1"/>
</dbReference>
<accession>A0ABW2UV57</accession>
<dbReference type="InterPro" id="IPR029752">
    <property type="entry name" value="D-isomer_DH_CS1"/>
</dbReference>
<evidence type="ECO:0000313" key="6">
    <source>
        <dbReference type="EMBL" id="MFC7747704.1"/>
    </source>
</evidence>
<dbReference type="EMBL" id="JBHTGR010000055">
    <property type="protein sequence ID" value="MFC7747704.1"/>
    <property type="molecule type" value="Genomic_DNA"/>
</dbReference>
<reference evidence="7" key="1">
    <citation type="journal article" date="2019" name="Int. J. Syst. Evol. Microbiol.">
        <title>The Global Catalogue of Microorganisms (GCM) 10K type strain sequencing project: providing services to taxonomists for standard genome sequencing and annotation.</title>
        <authorList>
            <consortium name="The Broad Institute Genomics Platform"/>
            <consortium name="The Broad Institute Genome Sequencing Center for Infectious Disease"/>
            <person name="Wu L."/>
            <person name="Ma J."/>
        </authorList>
    </citation>
    <scope>NUCLEOTIDE SEQUENCE [LARGE SCALE GENOMIC DNA]</scope>
    <source>
        <strain evidence="7">JCM 30234</strain>
    </source>
</reference>
<comment type="caution">
    <text evidence="6">The sequence shown here is derived from an EMBL/GenBank/DDBJ whole genome shotgun (WGS) entry which is preliminary data.</text>
</comment>
<evidence type="ECO:0000259" key="4">
    <source>
        <dbReference type="Pfam" id="PF00389"/>
    </source>
</evidence>
<keyword evidence="2 3" id="KW-0560">Oxidoreductase</keyword>